<dbReference type="EMBL" id="MPUH01000932">
    <property type="protein sequence ID" value="OMJ72075.1"/>
    <property type="molecule type" value="Genomic_DNA"/>
</dbReference>
<proteinExistence type="predicted"/>
<dbReference type="AlphaFoldDB" id="A0A1R2B5X8"/>
<protein>
    <submittedName>
        <fullName evidence="1">Uncharacterized protein</fullName>
    </submittedName>
</protein>
<gene>
    <name evidence="1" type="ORF">SteCoe_29555</name>
</gene>
<reference evidence="1 2" key="1">
    <citation type="submission" date="2016-11" db="EMBL/GenBank/DDBJ databases">
        <title>The macronuclear genome of Stentor coeruleus: a giant cell with tiny introns.</title>
        <authorList>
            <person name="Slabodnick M."/>
            <person name="Ruby J.G."/>
            <person name="Reiff S.B."/>
            <person name="Swart E.C."/>
            <person name="Gosai S."/>
            <person name="Prabakaran S."/>
            <person name="Witkowska E."/>
            <person name="Larue G.E."/>
            <person name="Fisher S."/>
            <person name="Freeman R.M."/>
            <person name="Gunawardena J."/>
            <person name="Chu W."/>
            <person name="Stover N.A."/>
            <person name="Gregory B.D."/>
            <person name="Nowacki M."/>
            <person name="Derisi J."/>
            <person name="Roy S.W."/>
            <person name="Marshall W.F."/>
            <person name="Sood P."/>
        </authorList>
    </citation>
    <scope>NUCLEOTIDE SEQUENCE [LARGE SCALE GENOMIC DNA]</scope>
    <source>
        <strain evidence="1">WM001</strain>
    </source>
</reference>
<sequence>MASQAVTEVVISVGELPNPSGTQISFDLGSGINHVSSHKDKLRDRIGEDPADFKTYLTIPCASTDAAEKLASHLKATISEASTSSESFLGMLYSKLKPDPDEPALANFEVKTYAHNVFIVVSATAHEDQISMFYAMALDQAPDLMSTGNSLHVEVDTGRNAGEIISPNLGSMLTESALFKIVFTHDPQALVHARATAEGLGADRKILRALGYATLYSGASLKLNFKSGAGLPENVQAFLNGLSAMIPPLDQVLPPDVTTFAHGFIEHSGHELFVNVISSNVAVEVHLSLKGASQIFQFN</sequence>
<name>A0A1R2B5X8_9CILI</name>
<keyword evidence="2" id="KW-1185">Reference proteome</keyword>
<evidence type="ECO:0000313" key="2">
    <source>
        <dbReference type="Proteomes" id="UP000187209"/>
    </source>
</evidence>
<dbReference type="Proteomes" id="UP000187209">
    <property type="component" value="Unassembled WGS sequence"/>
</dbReference>
<comment type="caution">
    <text evidence="1">The sequence shown here is derived from an EMBL/GenBank/DDBJ whole genome shotgun (WGS) entry which is preliminary data.</text>
</comment>
<evidence type="ECO:0000313" key="1">
    <source>
        <dbReference type="EMBL" id="OMJ72075.1"/>
    </source>
</evidence>
<accession>A0A1R2B5X8</accession>
<organism evidence="1 2">
    <name type="scientific">Stentor coeruleus</name>
    <dbReference type="NCBI Taxonomy" id="5963"/>
    <lineage>
        <taxon>Eukaryota</taxon>
        <taxon>Sar</taxon>
        <taxon>Alveolata</taxon>
        <taxon>Ciliophora</taxon>
        <taxon>Postciliodesmatophora</taxon>
        <taxon>Heterotrichea</taxon>
        <taxon>Heterotrichida</taxon>
        <taxon>Stentoridae</taxon>
        <taxon>Stentor</taxon>
    </lineage>
</organism>